<evidence type="ECO:0000313" key="1">
    <source>
        <dbReference type="EMBL" id="KAH3672980.1"/>
    </source>
</evidence>
<comment type="caution">
    <text evidence="1">The sequence shown here is derived from an EMBL/GenBank/DDBJ whole genome shotgun (WGS) entry which is preliminary data.</text>
</comment>
<reference evidence="1" key="2">
    <citation type="submission" date="2021-01" db="EMBL/GenBank/DDBJ databases">
        <authorList>
            <person name="Schikora-Tamarit M.A."/>
        </authorList>
    </citation>
    <scope>NUCLEOTIDE SEQUENCE</scope>
    <source>
        <strain evidence="1">CBS2887</strain>
    </source>
</reference>
<name>A0A9P8TC15_WICPI</name>
<gene>
    <name evidence="1" type="ORF">WICPIJ_009952</name>
</gene>
<proteinExistence type="predicted"/>
<dbReference type="AlphaFoldDB" id="A0A9P8TC15"/>
<evidence type="ECO:0000313" key="2">
    <source>
        <dbReference type="Proteomes" id="UP000774326"/>
    </source>
</evidence>
<sequence length="81" mass="9361">MSAYYFKYNPSQDKLMIFSWRYLTTSTTLTSPPLKTRSFPNHFHCLSTLILDSSLTIDPFFPTKPFKASSLIDLLNCNLTM</sequence>
<protein>
    <submittedName>
        <fullName evidence="1">Uncharacterized protein</fullName>
    </submittedName>
</protein>
<reference evidence="1" key="1">
    <citation type="journal article" date="2021" name="Open Biol.">
        <title>Shared evolutionary footprints suggest mitochondrial oxidative damage underlies multiple complex I losses in fungi.</title>
        <authorList>
            <person name="Schikora-Tamarit M.A."/>
            <person name="Marcet-Houben M."/>
            <person name="Nosek J."/>
            <person name="Gabaldon T."/>
        </authorList>
    </citation>
    <scope>NUCLEOTIDE SEQUENCE</scope>
    <source>
        <strain evidence="1">CBS2887</strain>
    </source>
</reference>
<dbReference type="Proteomes" id="UP000774326">
    <property type="component" value="Unassembled WGS sequence"/>
</dbReference>
<organism evidence="1 2">
    <name type="scientific">Wickerhamomyces pijperi</name>
    <name type="common">Yeast</name>
    <name type="synonym">Pichia pijperi</name>
    <dbReference type="NCBI Taxonomy" id="599730"/>
    <lineage>
        <taxon>Eukaryota</taxon>
        <taxon>Fungi</taxon>
        <taxon>Dikarya</taxon>
        <taxon>Ascomycota</taxon>
        <taxon>Saccharomycotina</taxon>
        <taxon>Saccharomycetes</taxon>
        <taxon>Phaffomycetales</taxon>
        <taxon>Wickerhamomycetaceae</taxon>
        <taxon>Wickerhamomyces</taxon>
    </lineage>
</organism>
<accession>A0A9P8TC15</accession>
<dbReference type="EMBL" id="JAEUBG010005724">
    <property type="protein sequence ID" value="KAH3672980.1"/>
    <property type="molecule type" value="Genomic_DNA"/>
</dbReference>
<keyword evidence="2" id="KW-1185">Reference proteome</keyword>